<feature type="transmembrane region" description="Helical" evidence="1">
    <location>
        <begin position="175"/>
        <end position="193"/>
    </location>
</feature>
<keyword evidence="3" id="KW-1185">Reference proteome</keyword>
<feature type="transmembrane region" description="Helical" evidence="1">
    <location>
        <begin position="36"/>
        <end position="53"/>
    </location>
</feature>
<feature type="transmembrane region" description="Helical" evidence="1">
    <location>
        <begin position="65"/>
        <end position="82"/>
    </location>
</feature>
<keyword evidence="1" id="KW-0812">Transmembrane</keyword>
<gene>
    <name evidence="2" type="ORF">LWF01_01695</name>
</gene>
<evidence type="ECO:0000313" key="3">
    <source>
        <dbReference type="Proteomes" id="UP001209083"/>
    </source>
</evidence>
<organism evidence="2 3">
    <name type="scientific">Saxibacter everestensis</name>
    <dbReference type="NCBI Taxonomy" id="2909229"/>
    <lineage>
        <taxon>Bacteria</taxon>
        <taxon>Bacillati</taxon>
        <taxon>Actinomycetota</taxon>
        <taxon>Actinomycetes</taxon>
        <taxon>Micrococcales</taxon>
        <taxon>Brevibacteriaceae</taxon>
        <taxon>Saxibacter</taxon>
    </lineage>
</organism>
<dbReference type="Proteomes" id="UP001209083">
    <property type="component" value="Chromosome"/>
</dbReference>
<evidence type="ECO:0000313" key="2">
    <source>
        <dbReference type="EMBL" id="WGW12506.1"/>
    </source>
</evidence>
<feature type="transmembrane region" description="Helical" evidence="1">
    <location>
        <begin position="12"/>
        <end position="30"/>
    </location>
</feature>
<sequence length="308" mass="31159">MPTQMRQDGVVNSWLRVIIAALLGVALASTTFAGPWFFVGAVIVLVLCFAYGWPRLVDSPQPMATTVLLSITGVAGVLTVGLSPDSPYLDWLPLVGGLGILASFIQHLSRGVGASDAVLHVASQVAGVAIVLTSAAWLAVLRVPGHGEALIVGLTALVLALATTVIPWPARYTSPLAIVLAAAGAAAAAGVIADTEVAIVLAAGLGAALGVLVAAVHRLLGMAVFVNFASNKKKRLSVPPLNRAVAPAGPEEIPVPAAEKKVLAELTAESSATLSSRAASAGVQLALGTTPIALSGVVVYAVERLFIG</sequence>
<keyword evidence="1" id="KW-1133">Transmembrane helix</keyword>
<feature type="transmembrane region" description="Helical" evidence="1">
    <location>
        <begin position="149"/>
        <end position="168"/>
    </location>
</feature>
<feature type="transmembrane region" description="Helical" evidence="1">
    <location>
        <begin position="199"/>
        <end position="226"/>
    </location>
</feature>
<dbReference type="EMBL" id="CP090958">
    <property type="protein sequence ID" value="WGW12506.1"/>
    <property type="molecule type" value="Genomic_DNA"/>
</dbReference>
<reference evidence="2 3" key="1">
    <citation type="submission" date="2023-05" db="EMBL/GenBank/DDBJ databases">
        <title>Lithophilousrod everest ZFBP1038 complete genpme.</title>
        <authorList>
            <person name="Tian M."/>
        </authorList>
    </citation>
    <scope>NUCLEOTIDE SEQUENCE [LARGE SCALE GENOMIC DNA]</scope>
    <source>
        <strain evidence="2 3">ZFBP1038</strain>
    </source>
</reference>
<accession>A0ABY8QWC1</accession>
<name>A0ABY8QWC1_9MICO</name>
<feature type="transmembrane region" description="Helical" evidence="1">
    <location>
        <begin position="88"/>
        <end position="105"/>
    </location>
</feature>
<keyword evidence="1" id="KW-0472">Membrane</keyword>
<feature type="transmembrane region" description="Helical" evidence="1">
    <location>
        <begin position="117"/>
        <end position="137"/>
    </location>
</feature>
<protein>
    <submittedName>
        <fullName evidence="2">Ammonia permease</fullName>
    </submittedName>
</protein>
<proteinExistence type="predicted"/>
<dbReference type="RefSeq" id="WP_349639306.1">
    <property type="nucleotide sequence ID" value="NZ_CP090958.1"/>
</dbReference>
<evidence type="ECO:0000256" key="1">
    <source>
        <dbReference type="SAM" id="Phobius"/>
    </source>
</evidence>